<keyword evidence="1" id="KW-1133">Transmembrane helix</keyword>
<keyword evidence="1" id="KW-0812">Transmembrane</keyword>
<dbReference type="GeneID" id="77260424"/>
<dbReference type="Proteomes" id="UP000182276">
    <property type="component" value="Unassembled WGS sequence"/>
</dbReference>
<dbReference type="EMBL" id="FNHO01000005">
    <property type="protein sequence ID" value="SDM47264.1"/>
    <property type="molecule type" value="Genomic_DNA"/>
</dbReference>
<evidence type="ECO:0000313" key="3">
    <source>
        <dbReference type="EMBL" id="SDM47264.1"/>
    </source>
</evidence>
<evidence type="ECO:0008006" key="6">
    <source>
        <dbReference type="Google" id="ProtNLM"/>
    </source>
</evidence>
<dbReference type="AlphaFoldDB" id="A0A8D3Y1I6"/>
<feature type="transmembrane region" description="Helical" evidence="1">
    <location>
        <begin position="37"/>
        <end position="56"/>
    </location>
</feature>
<evidence type="ECO:0000313" key="2">
    <source>
        <dbReference type="EMBL" id="AJE15528.1"/>
    </source>
</evidence>
<dbReference type="Proteomes" id="UP000031271">
    <property type="component" value="Chromosome"/>
</dbReference>
<dbReference type="Pfam" id="PF11804">
    <property type="entry name" value="DUF3325"/>
    <property type="match status" value="1"/>
</dbReference>
<reference evidence="4" key="1">
    <citation type="submission" date="2014-03" db="EMBL/GenBank/DDBJ databases">
        <title>Complete genome of Pseudomonas balearica DSM 6083T, a sewage water isolate from an enrichment with 2-methylnaphthalene.</title>
        <authorList>
            <person name="Salva-Serra F."/>
            <person name="Jaen-Luchoro D."/>
            <person name="Busquets A."/>
            <person name="Pena A."/>
            <person name="Gomila M."/>
            <person name="Bosch R."/>
            <person name="Nogales B."/>
            <person name="Garcia-Valdes E."/>
            <person name="Lalucat J."/>
            <person name="Bennasar A."/>
        </authorList>
    </citation>
    <scope>NUCLEOTIDE SEQUENCE [LARGE SCALE GENOMIC DNA]</scope>
    <source>
        <strain evidence="4">DSM 6083</strain>
    </source>
</reference>
<keyword evidence="5" id="KW-1185">Reference proteome</keyword>
<sequence>MWLLAFGLAYVAMVLLSLTLSRHRGALLSAERRVPGRLALQLQATVFLGLALWACVVRQGSEIGAVLWLGQIMLAGLLLAIVMAWRVRWALPLAPVLLAGGGLQALL</sequence>
<feature type="transmembrane region" description="Helical" evidence="1">
    <location>
        <begin position="63"/>
        <end position="83"/>
    </location>
</feature>
<evidence type="ECO:0000256" key="1">
    <source>
        <dbReference type="SAM" id="Phobius"/>
    </source>
</evidence>
<organism evidence="2 4">
    <name type="scientific">Stutzerimonas balearica DSM 6083</name>
    <dbReference type="NCBI Taxonomy" id="1123016"/>
    <lineage>
        <taxon>Bacteria</taxon>
        <taxon>Pseudomonadati</taxon>
        <taxon>Pseudomonadota</taxon>
        <taxon>Gammaproteobacteria</taxon>
        <taxon>Pseudomonadales</taxon>
        <taxon>Pseudomonadaceae</taxon>
        <taxon>Stutzerimonas</taxon>
    </lineage>
</organism>
<reference evidence="2 4" key="3">
    <citation type="journal article" name="Genome Announc.">
        <title>Complete Genome Sequence of Pseudomonas balearica DSM 6083T.</title>
        <authorList>
            <person name="Bennasar-Figueras A."/>
            <person name="Salva-Serra F."/>
            <person name="Jaen-Luchoro D."/>
            <person name="Segui C."/>
            <person name="Aliaga F."/>
            <person name="Busquets A."/>
            <person name="Gomila M."/>
            <person name="Moore E.R."/>
            <person name="Lalucat J."/>
        </authorList>
    </citation>
    <scope>NUCLEOTIDE SEQUENCE [LARGE SCALE GENOMIC DNA]</scope>
    <source>
        <strain evidence="4">DSM 6083</strain>
        <strain evidence="2">DSM6083</strain>
    </source>
</reference>
<proteinExistence type="predicted"/>
<dbReference type="InterPro" id="IPR021762">
    <property type="entry name" value="DUF3325"/>
</dbReference>
<gene>
    <name evidence="2" type="ORF">CL52_10970</name>
    <name evidence="3" type="ORF">SAMN05660875_105105</name>
</gene>
<dbReference type="RefSeq" id="WP_043220521.1">
    <property type="nucleotide sequence ID" value="NZ_CP007511.1"/>
</dbReference>
<dbReference type="KEGG" id="pbm:CL52_10970"/>
<keyword evidence="1" id="KW-0472">Membrane</keyword>
<protein>
    <recommendedName>
        <fullName evidence="6">DUF3325 domain-containing protein</fullName>
    </recommendedName>
</protein>
<evidence type="ECO:0000313" key="5">
    <source>
        <dbReference type="Proteomes" id="UP000182276"/>
    </source>
</evidence>
<reference evidence="3 5" key="2">
    <citation type="submission" date="2016-10" db="EMBL/GenBank/DDBJ databases">
        <authorList>
            <person name="Varghese N."/>
            <person name="Submissions S."/>
        </authorList>
    </citation>
    <scope>NUCLEOTIDE SEQUENCE [LARGE SCALE GENOMIC DNA]</scope>
    <source>
        <strain evidence="3 5">DSM 6083</strain>
    </source>
</reference>
<name>A0A8D3Y1I6_9GAMM</name>
<accession>A0A8D3Y1I6</accession>
<evidence type="ECO:0000313" key="4">
    <source>
        <dbReference type="Proteomes" id="UP000031271"/>
    </source>
</evidence>
<dbReference type="EMBL" id="CP007511">
    <property type="protein sequence ID" value="AJE15528.1"/>
    <property type="molecule type" value="Genomic_DNA"/>
</dbReference>